<feature type="compositionally biased region" description="Polar residues" evidence="2">
    <location>
        <begin position="335"/>
        <end position="357"/>
    </location>
</feature>
<dbReference type="GO" id="GO:0051082">
    <property type="term" value="F:unfolded protein binding"/>
    <property type="evidence" value="ECO:0007669"/>
    <property type="project" value="InterPro"/>
</dbReference>
<feature type="compositionally biased region" description="Basic residues" evidence="2">
    <location>
        <begin position="178"/>
        <end position="196"/>
    </location>
</feature>
<dbReference type="Pfam" id="PF01556">
    <property type="entry name" value="DnaJ_C"/>
    <property type="match status" value="1"/>
</dbReference>
<dbReference type="AlphaFoldDB" id="A0A9P6H461"/>
<evidence type="ECO:0000256" key="1">
    <source>
        <dbReference type="ARBA" id="ARBA00023186"/>
    </source>
</evidence>
<name>A0A9P6H461_9AGAM</name>
<feature type="compositionally biased region" description="Low complexity" evidence="2">
    <location>
        <begin position="32"/>
        <end position="50"/>
    </location>
</feature>
<dbReference type="OrthoDB" id="10250354at2759"/>
<accession>A0A9P6H461</accession>
<feature type="compositionally biased region" description="Basic and acidic residues" evidence="2">
    <location>
        <begin position="161"/>
        <end position="177"/>
    </location>
</feature>
<dbReference type="GO" id="GO:0005829">
    <property type="term" value="C:cytosol"/>
    <property type="evidence" value="ECO:0007669"/>
    <property type="project" value="TreeGrafter"/>
</dbReference>
<dbReference type="Proteomes" id="UP000736335">
    <property type="component" value="Unassembled WGS sequence"/>
</dbReference>
<dbReference type="GO" id="GO:0006457">
    <property type="term" value="P:protein folding"/>
    <property type="evidence" value="ECO:0007669"/>
    <property type="project" value="InterPro"/>
</dbReference>
<protein>
    <recommendedName>
        <fullName evidence="3">Chaperone DnaJ C-terminal domain-containing protein</fullName>
    </recommendedName>
</protein>
<feature type="compositionally biased region" description="Basic residues" evidence="2">
    <location>
        <begin position="113"/>
        <end position="127"/>
    </location>
</feature>
<sequence length="508" mass="57637">MNLTPVSPPTTRDPPDFTSTPASKPSHFYAQTAGSSTSCDSSGSASNASTPRTSTDELPTPKASKHARTHSKTSTDGFRRARTRTLSRVKKSDRAQFTRTDSSGSSRSNNNSKPHHSSGRHHHSSRSHKSDRTEPSSSNRSHSSKDKGKEKASSSSKHSHSHQERSSDRSDRSDRDEHRRHRSHRHRSRTRSRSRSRSRDRSERSEPHRHSDKGKERERSKHKDARAEEHETRKEKVEKEPTKVHRKADKESGPSPKEKMEKVEEEVDDLPPQTSDPPLRRPIIGIPLRPSHAPDTTNSDWIFPLPLTLEELFSGTNYRFQITRRLRNPPKHDSNPTSTPKSTHSSLDGDTNTSTIHVNVDIPPGGYKNMTQMRFEGMGNQRKSDGSFQDIVFVVQEVLHDRFIRIQDDLVARIELTWDEALQKEDVILVDGLHGEKVEVPIPRIPDDSKETRIPKAGMPVRNAKDEVVSRGDLVIRWEFVFPQKQSSSKWQALKSKFSWQSPKSTAP</sequence>
<evidence type="ECO:0000259" key="3">
    <source>
        <dbReference type="Pfam" id="PF01556"/>
    </source>
</evidence>
<dbReference type="GO" id="GO:0051087">
    <property type="term" value="F:protein-folding chaperone binding"/>
    <property type="evidence" value="ECO:0007669"/>
    <property type="project" value="TreeGrafter"/>
</dbReference>
<evidence type="ECO:0000313" key="5">
    <source>
        <dbReference type="Proteomes" id="UP000736335"/>
    </source>
</evidence>
<evidence type="ECO:0000256" key="2">
    <source>
        <dbReference type="SAM" id="MobiDB-lite"/>
    </source>
</evidence>
<dbReference type="EMBL" id="WIUZ02000021">
    <property type="protein sequence ID" value="KAF9779014.1"/>
    <property type="molecule type" value="Genomic_DNA"/>
</dbReference>
<reference evidence="4" key="1">
    <citation type="journal article" date="2020" name="Nat. Commun.">
        <title>Large-scale genome sequencing of mycorrhizal fungi provides insights into the early evolution of symbiotic traits.</title>
        <authorList>
            <person name="Miyauchi S."/>
            <person name="Kiss E."/>
            <person name="Kuo A."/>
            <person name="Drula E."/>
            <person name="Kohler A."/>
            <person name="Sanchez-Garcia M."/>
            <person name="Morin E."/>
            <person name="Andreopoulos B."/>
            <person name="Barry K.W."/>
            <person name="Bonito G."/>
            <person name="Buee M."/>
            <person name="Carver A."/>
            <person name="Chen C."/>
            <person name="Cichocki N."/>
            <person name="Clum A."/>
            <person name="Culley D."/>
            <person name="Crous P.W."/>
            <person name="Fauchery L."/>
            <person name="Girlanda M."/>
            <person name="Hayes R.D."/>
            <person name="Keri Z."/>
            <person name="LaButti K."/>
            <person name="Lipzen A."/>
            <person name="Lombard V."/>
            <person name="Magnuson J."/>
            <person name="Maillard F."/>
            <person name="Murat C."/>
            <person name="Nolan M."/>
            <person name="Ohm R.A."/>
            <person name="Pangilinan J."/>
            <person name="Pereira M.F."/>
            <person name="Perotto S."/>
            <person name="Peter M."/>
            <person name="Pfister S."/>
            <person name="Riley R."/>
            <person name="Sitrit Y."/>
            <person name="Stielow J.B."/>
            <person name="Szollosi G."/>
            <person name="Zifcakova L."/>
            <person name="Stursova M."/>
            <person name="Spatafora J.W."/>
            <person name="Tedersoo L."/>
            <person name="Vaario L.M."/>
            <person name="Yamada A."/>
            <person name="Yan M."/>
            <person name="Wang P."/>
            <person name="Xu J."/>
            <person name="Bruns T."/>
            <person name="Baldrian P."/>
            <person name="Vilgalys R."/>
            <person name="Dunand C."/>
            <person name="Henrissat B."/>
            <person name="Grigoriev I.V."/>
            <person name="Hibbett D."/>
            <person name="Nagy L.G."/>
            <person name="Martin F.M."/>
        </authorList>
    </citation>
    <scope>NUCLEOTIDE SEQUENCE</scope>
    <source>
        <strain evidence="4">UH-Tt-Lm1</strain>
    </source>
</reference>
<feature type="region of interest" description="Disordered" evidence="2">
    <location>
        <begin position="1"/>
        <end position="283"/>
    </location>
</feature>
<dbReference type="PANTHER" id="PTHR24078:SF553">
    <property type="entry name" value="DNAJ HOMOLOG SUBFAMILY B MEMBER 5"/>
    <property type="match status" value="1"/>
</dbReference>
<dbReference type="GO" id="GO:0006413">
    <property type="term" value="P:translational initiation"/>
    <property type="evidence" value="ECO:0007669"/>
    <property type="project" value="TreeGrafter"/>
</dbReference>
<gene>
    <name evidence="4" type="ORF">BJ322DRAFT_469569</name>
</gene>
<dbReference type="PANTHER" id="PTHR24078">
    <property type="entry name" value="DNAJ HOMOLOG SUBFAMILY C MEMBER"/>
    <property type="match status" value="1"/>
</dbReference>
<dbReference type="Gene3D" id="2.60.260.20">
    <property type="entry name" value="Urease metallochaperone UreE, N-terminal domain"/>
    <property type="match status" value="2"/>
</dbReference>
<reference evidence="4" key="2">
    <citation type="submission" date="2020-11" db="EMBL/GenBank/DDBJ databases">
        <authorList>
            <consortium name="DOE Joint Genome Institute"/>
            <person name="Kuo A."/>
            <person name="Miyauchi S."/>
            <person name="Kiss E."/>
            <person name="Drula E."/>
            <person name="Kohler A."/>
            <person name="Sanchez-Garcia M."/>
            <person name="Andreopoulos B."/>
            <person name="Barry K.W."/>
            <person name="Bonito G."/>
            <person name="Buee M."/>
            <person name="Carver A."/>
            <person name="Chen C."/>
            <person name="Cichocki N."/>
            <person name="Clum A."/>
            <person name="Culley D."/>
            <person name="Crous P.W."/>
            <person name="Fauchery L."/>
            <person name="Girlanda M."/>
            <person name="Hayes R."/>
            <person name="Keri Z."/>
            <person name="Labutti K."/>
            <person name="Lipzen A."/>
            <person name="Lombard V."/>
            <person name="Magnuson J."/>
            <person name="Maillard F."/>
            <person name="Morin E."/>
            <person name="Murat C."/>
            <person name="Nolan M."/>
            <person name="Ohm R."/>
            <person name="Pangilinan J."/>
            <person name="Pereira M."/>
            <person name="Perotto S."/>
            <person name="Peter M."/>
            <person name="Riley R."/>
            <person name="Sitrit Y."/>
            <person name="Stielow B."/>
            <person name="Szollosi G."/>
            <person name="Zifcakova L."/>
            <person name="Stursova M."/>
            <person name="Spatafora J.W."/>
            <person name="Tedersoo L."/>
            <person name="Vaario L.-M."/>
            <person name="Yamada A."/>
            <person name="Yan M."/>
            <person name="Wang P."/>
            <person name="Xu J."/>
            <person name="Bruns T."/>
            <person name="Baldrian P."/>
            <person name="Vilgalys R."/>
            <person name="Henrissat B."/>
            <person name="Grigoriev I.V."/>
            <person name="Hibbett D."/>
            <person name="Nagy L.G."/>
            <person name="Martin F.M."/>
        </authorList>
    </citation>
    <scope>NUCLEOTIDE SEQUENCE</scope>
    <source>
        <strain evidence="4">UH-Tt-Lm1</strain>
    </source>
</reference>
<comment type="caution">
    <text evidence="4">The sequence shown here is derived from an EMBL/GenBank/DDBJ whole genome shotgun (WGS) entry which is preliminary data.</text>
</comment>
<feature type="compositionally biased region" description="Pro residues" evidence="2">
    <location>
        <begin position="1"/>
        <end position="12"/>
    </location>
</feature>
<dbReference type="SUPFAM" id="SSF49493">
    <property type="entry name" value="HSP40/DnaJ peptide-binding domain"/>
    <property type="match status" value="2"/>
</dbReference>
<feature type="region of interest" description="Disordered" evidence="2">
    <location>
        <begin position="325"/>
        <end position="363"/>
    </location>
</feature>
<feature type="compositionally biased region" description="Basic and acidic residues" evidence="2">
    <location>
        <begin position="143"/>
        <end position="152"/>
    </location>
</feature>
<keyword evidence="5" id="KW-1185">Reference proteome</keyword>
<feature type="compositionally biased region" description="Basic residues" evidence="2">
    <location>
        <begin position="80"/>
        <end position="89"/>
    </location>
</feature>
<dbReference type="InterPro" id="IPR051339">
    <property type="entry name" value="DnaJ_subfamily_B"/>
</dbReference>
<dbReference type="InterPro" id="IPR002939">
    <property type="entry name" value="DnaJ_C"/>
</dbReference>
<proteinExistence type="predicted"/>
<dbReference type="InterPro" id="IPR008971">
    <property type="entry name" value="HSP40/DnaJ_pept-bd"/>
</dbReference>
<feature type="compositionally biased region" description="Low complexity" evidence="2">
    <location>
        <begin position="102"/>
        <end position="112"/>
    </location>
</feature>
<feature type="compositionally biased region" description="Basic and acidic residues" evidence="2">
    <location>
        <begin position="197"/>
        <end position="262"/>
    </location>
</feature>
<organism evidence="4 5">
    <name type="scientific">Thelephora terrestris</name>
    <dbReference type="NCBI Taxonomy" id="56493"/>
    <lineage>
        <taxon>Eukaryota</taxon>
        <taxon>Fungi</taxon>
        <taxon>Dikarya</taxon>
        <taxon>Basidiomycota</taxon>
        <taxon>Agaricomycotina</taxon>
        <taxon>Agaricomycetes</taxon>
        <taxon>Thelephorales</taxon>
        <taxon>Thelephoraceae</taxon>
        <taxon>Thelephora</taxon>
    </lineage>
</organism>
<keyword evidence="1" id="KW-0143">Chaperone</keyword>
<evidence type="ECO:0000313" key="4">
    <source>
        <dbReference type="EMBL" id="KAF9779014.1"/>
    </source>
</evidence>
<feature type="domain" description="Chaperone DnaJ C-terminal" evidence="3">
    <location>
        <begin position="304"/>
        <end position="483"/>
    </location>
</feature>